<dbReference type="SUPFAM" id="SSF49899">
    <property type="entry name" value="Concanavalin A-like lectins/glucanases"/>
    <property type="match status" value="1"/>
</dbReference>
<feature type="domain" description="EGF-like" evidence="6">
    <location>
        <begin position="418"/>
        <end position="465"/>
    </location>
</feature>
<dbReference type="PROSITE" id="PS50026">
    <property type="entry name" value="EGF_3"/>
    <property type="match status" value="2"/>
</dbReference>
<evidence type="ECO:0000256" key="1">
    <source>
        <dbReference type="ARBA" id="ARBA00022536"/>
    </source>
</evidence>
<dbReference type="Pfam" id="PF07645">
    <property type="entry name" value="EGF_CA"/>
    <property type="match status" value="1"/>
</dbReference>
<sequence length="470" mass="52691">MASFLSILPFLVVSAQFGRGNFLLDHLKSAKLTELFMARNLSLEFDFRQSNFTQFDLFNLKDGDQNLLFRIESSTITTPNEIILEFRLIDGRHKLITLQTPFLTANGQFHKITFVFDGKLLAVAQNCHRLLWVEDDDNSQIWSLPFGRSNVLLGVKSAPQNGHGGGHMQMRSFVSSSAKQLEQLCAHLETRVTDGNPMKIGHKNTSILTPTQRNKTNVNDATDERILRIEQRLNRWDVALARVEHRVKRVELHQRGCKINGKWRAVGQHVQQLADCRECHCGMDGEAQCGPIGCAPLSCAHPIKREGKCCPDCGKKCFYNGQTYESGASFWPKSCVFCQCSDGRMNCEFRNAALCPPLDCAEQETLPNHCCPVCVNVDHCADSQRKICDPNAKCLSGRHAPICQCKMGFFGNGSKCYDVDECLWDEMAREQLGGCGVGSICINLPGSFKCDCLPGYQRVDERNCVDLIRI</sequence>
<keyword evidence="5" id="KW-0732">Signal</keyword>
<evidence type="ECO:0000256" key="5">
    <source>
        <dbReference type="SAM" id="SignalP"/>
    </source>
</evidence>
<dbReference type="InterPro" id="IPR000152">
    <property type="entry name" value="EGF-type_Asp/Asn_hydroxyl_site"/>
</dbReference>
<dbReference type="FunFam" id="2.10.25.10:FF:000139">
    <property type="entry name" value="Fibulin-1"/>
    <property type="match status" value="1"/>
</dbReference>
<dbReference type="SUPFAM" id="SSF57603">
    <property type="entry name" value="FnI-like domain"/>
    <property type="match status" value="2"/>
</dbReference>
<evidence type="ECO:0000259" key="7">
    <source>
        <dbReference type="PROSITE" id="PS50184"/>
    </source>
</evidence>
<dbReference type="SMART" id="SM00179">
    <property type="entry name" value="EGF_CA"/>
    <property type="match status" value="2"/>
</dbReference>
<dbReference type="SMART" id="SM00181">
    <property type="entry name" value="EGF"/>
    <property type="match status" value="2"/>
</dbReference>
<dbReference type="PROSITE" id="PS50184">
    <property type="entry name" value="VWFC_2"/>
    <property type="match status" value="1"/>
</dbReference>
<evidence type="ECO:0000313" key="9">
    <source>
        <dbReference type="Proteomes" id="UP001620626"/>
    </source>
</evidence>
<keyword evidence="1 4" id="KW-0245">EGF-like domain</keyword>
<dbReference type="EMBL" id="JBICBT010001397">
    <property type="protein sequence ID" value="KAL3069200.1"/>
    <property type="molecule type" value="Genomic_DNA"/>
</dbReference>
<dbReference type="InterPro" id="IPR013320">
    <property type="entry name" value="ConA-like_dom_sf"/>
</dbReference>
<dbReference type="PANTHER" id="PTHR24042:SF5">
    <property type="entry name" value="EGF-LIKE CALCIUM-BINDING DOMAIN-CONTAINING PROTEIN"/>
    <property type="match status" value="1"/>
</dbReference>
<dbReference type="Proteomes" id="UP001620626">
    <property type="component" value="Unassembled WGS sequence"/>
</dbReference>
<evidence type="ECO:0000259" key="6">
    <source>
        <dbReference type="PROSITE" id="PS50026"/>
    </source>
</evidence>
<feature type="signal peptide" evidence="5">
    <location>
        <begin position="1"/>
        <end position="20"/>
    </location>
</feature>
<reference evidence="8 9" key="1">
    <citation type="submission" date="2024-10" db="EMBL/GenBank/DDBJ databases">
        <authorList>
            <person name="Kim D."/>
        </authorList>
    </citation>
    <scope>NUCLEOTIDE SEQUENCE [LARGE SCALE GENOMIC DNA]</scope>
    <source>
        <strain evidence="8">BH-2024</strain>
    </source>
</reference>
<dbReference type="PANTHER" id="PTHR24042">
    <property type="entry name" value="NEL HOMOLOG"/>
    <property type="match status" value="1"/>
</dbReference>
<keyword evidence="3" id="KW-0325">Glycoprotein</keyword>
<dbReference type="AlphaFoldDB" id="A0ABD2HUX6"/>
<organism evidence="8 9">
    <name type="scientific">Heterodera trifolii</name>
    <dbReference type="NCBI Taxonomy" id="157864"/>
    <lineage>
        <taxon>Eukaryota</taxon>
        <taxon>Metazoa</taxon>
        <taxon>Ecdysozoa</taxon>
        <taxon>Nematoda</taxon>
        <taxon>Chromadorea</taxon>
        <taxon>Rhabditida</taxon>
        <taxon>Tylenchina</taxon>
        <taxon>Tylenchomorpha</taxon>
        <taxon>Tylenchoidea</taxon>
        <taxon>Heteroderidae</taxon>
        <taxon>Heteroderinae</taxon>
        <taxon>Heterodera</taxon>
    </lineage>
</organism>
<gene>
    <name evidence="8" type="ORF">niasHT_034430</name>
</gene>
<dbReference type="Gene3D" id="6.20.200.20">
    <property type="match status" value="1"/>
</dbReference>
<dbReference type="PROSITE" id="PS00010">
    <property type="entry name" value="ASX_HYDROXYL"/>
    <property type="match status" value="1"/>
</dbReference>
<dbReference type="Pfam" id="PF23334">
    <property type="entry name" value="VWC2L_2nd"/>
    <property type="match status" value="2"/>
</dbReference>
<dbReference type="SMART" id="SM00214">
    <property type="entry name" value="VWC"/>
    <property type="match status" value="2"/>
</dbReference>
<evidence type="ECO:0000313" key="8">
    <source>
        <dbReference type="EMBL" id="KAL3069200.1"/>
    </source>
</evidence>
<protein>
    <submittedName>
        <fullName evidence="8">Uncharacterized protein</fullName>
    </submittedName>
</protein>
<evidence type="ECO:0000256" key="2">
    <source>
        <dbReference type="ARBA" id="ARBA00023157"/>
    </source>
</evidence>
<dbReference type="PROSITE" id="PS01186">
    <property type="entry name" value="EGF_2"/>
    <property type="match status" value="2"/>
</dbReference>
<dbReference type="Gene3D" id="2.10.25.10">
    <property type="entry name" value="Laminin"/>
    <property type="match status" value="2"/>
</dbReference>
<dbReference type="InterPro" id="IPR001881">
    <property type="entry name" value="EGF-like_Ca-bd_dom"/>
</dbReference>
<feature type="domain" description="EGF-like" evidence="6">
    <location>
        <begin position="376"/>
        <end position="417"/>
    </location>
</feature>
<comment type="caution">
    <text evidence="8">The sequence shown here is derived from an EMBL/GenBank/DDBJ whole genome shotgun (WGS) entry which is preliminary data.</text>
</comment>
<evidence type="ECO:0000256" key="3">
    <source>
        <dbReference type="ARBA" id="ARBA00023180"/>
    </source>
</evidence>
<dbReference type="Gene3D" id="2.60.120.200">
    <property type="match status" value="1"/>
</dbReference>
<dbReference type="CDD" id="cd00054">
    <property type="entry name" value="EGF_CA"/>
    <property type="match status" value="1"/>
</dbReference>
<keyword evidence="9" id="KW-1185">Reference proteome</keyword>
<feature type="chain" id="PRO_5044869002" evidence="5">
    <location>
        <begin position="21"/>
        <end position="470"/>
    </location>
</feature>
<dbReference type="Gene3D" id="2.10.70.10">
    <property type="entry name" value="Complement Module, domain 1"/>
    <property type="match status" value="1"/>
</dbReference>
<dbReference type="InterPro" id="IPR018097">
    <property type="entry name" value="EGF_Ca-bd_CS"/>
</dbReference>
<evidence type="ECO:0000256" key="4">
    <source>
        <dbReference type="PROSITE-ProRule" id="PRU00076"/>
    </source>
</evidence>
<dbReference type="InterPro" id="IPR051586">
    <property type="entry name" value="PKC-binding_NELL"/>
</dbReference>
<name>A0ABD2HUX6_9BILA</name>
<dbReference type="InterPro" id="IPR000742">
    <property type="entry name" value="EGF"/>
</dbReference>
<dbReference type="SUPFAM" id="SSF57196">
    <property type="entry name" value="EGF/Laminin"/>
    <property type="match status" value="1"/>
</dbReference>
<keyword evidence="2" id="KW-1015">Disulfide bond</keyword>
<comment type="caution">
    <text evidence="4">Lacks conserved residue(s) required for the propagation of feature annotation.</text>
</comment>
<dbReference type="InterPro" id="IPR049883">
    <property type="entry name" value="NOTCH1_EGF-like"/>
</dbReference>
<feature type="domain" description="VWFC" evidence="7">
    <location>
        <begin position="315"/>
        <end position="375"/>
    </location>
</feature>
<dbReference type="InterPro" id="IPR001007">
    <property type="entry name" value="VWF_dom"/>
</dbReference>
<dbReference type="PROSITE" id="PS01187">
    <property type="entry name" value="EGF_CA"/>
    <property type="match status" value="1"/>
</dbReference>
<accession>A0ABD2HUX6</accession>
<proteinExistence type="predicted"/>